<evidence type="ECO:0000313" key="2">
    <source>
        <dbReference type="EMBL" id="ASJ01741.1"/>
    </source>
</evidence>
<feature type="transmembrane region" description="Helical" evidence="1">
    <location>
        <begin position="179"/>
        <end position="202"/>
    </location>
</feature>
<feature type="transmembrane region" description="Helical" evidence="1">
    <location>
        <begin position="65"/>
        <end position="83"/>
    </location>
</feature>
<feature type="transmembrane region" description="Helical" evidence="1">
    <location>
        <begin position="89"/>
        <end position="110"/>
    </location>
</feature>
<feature type="transmembrane region" description="Helical" evidence="1">
    <location>
        <begin position="35"/>
        <end position="53"/>
    </location>
</feature>
<protein>
    <recommendedName>
        <fullName evidence="4">Prenyltransferase</fullName>
    </recommendedName>
</protein>
<reference evidence="2 3" key="1">
    <citation type="submission" date="2016-03" db="EMBL/GenBank/DDBJ databases">
        <title>Complete genome sequence of Thermococcus gorgonarius.</title>
        <authorList>
            <person name="Oger P.M."/>
        </authorList>
    </citation>
    <scope>NUCLEOTIDE SEQUENCE [LARGE SCALE GENOMIC DNA]</scope>
    <source>
        <strain evidence="2 3">W-12</strain>
    </source>
</reference>
<keyword evidence="1" id="KW-1133">Transmembrane helix</keyword>
<feature type="transmembrane region" description="Helical" evidence="1">
    <location>
        <begin position="12"/>
        <end position="29"/>
    </location>
</feature>
<evidence type="ECO:0000256" key="1">
    <source>
        <dbReference type="SAM" id="Phobius"/>
    </source>
</evidence>
<keyword evidence="1" id="KW-0812">Transmembrane</keyword>
<keyword evidence="1" id="KW-0472">Membrane</keyword>
<evidence type="ECO:0000313" key="3">
    <source>
        <dbReference type="Proteomes" id="UP000250134"/>
    </source>
</evidence>
<dbReference type="KEGG" id="tgg:A3K92_08155"/>
<name>A0A2Z2MH12_THEGO</name>
<dbReference type="OrthoDB" id="98750at2157"/>
<feature type="transmembrane region" description="Helical" evidence="1">
    <location>
        <begin position="148"/>
        <end position="167"/>
    </location>
</feature>
<proteinExistence type="predicted"/>
<gene>
    <name evidence="2" type="ORF">A3K92_08155</name>
</gene>
<dbReference type="EMBL" id="CP014855">
    <property type="protein sequence ID" value="ASJ01741.1"/>
    <property type="molecule type" value="Genomic_DNA"/>
</dbReference>
<organism evidence="2 3">
    <name type="scientific">Thermococcus gorgonarius</name>
    <dbReference type="NCBI Taxonomy" id="71997"/>
    <lineage>
        <taxon>Archaea</taxon>
        <taxon>Methanobacteriati</taxon>
        <taxon>Methanobacteriota</taxon>
        <taxon>Thermococci</taxon>
        <taxon>Thermococcales</taxon>
        <taxon>Thermococcaceae</taxon>
        <taxon>Thermococcus</taxon>
    </lineage>
</organism>
<dbReference type="Proteomes" id="UP000250134">
    <property type="component" value="Chromosome"/>
</dbReference>
<sequence length="249" mass="27887">MGGVFQIPREPGAGGTIVLSMIGGLILAHADWLGWLIGMAVALVTFFTFDYAFDSYRAWKLKDMAVALGINGLTYLIPALYWWRSIDDLISVLTIPFGVVAVLFALHFAFSRTKGWKSPVTYALGNLLPAVPALFAPAVSGRPFSDDIFVFWFLLAYYEAIGAAYVETKLAFRKFPRKYPLIAWLPAFLVVLYNPYLVLALIEPTVRLLRNLREGTYVAKIEDIKRLGWSVFGSVMLLYVITLAILYLK</sequence>
<feature type="transmembrane region" description="Helical" evidence="1">
    <location>
        <begin position="122"/>
        <end position="142"/>
    </location>
</feature>
<evidence type="ECO:0008006" key="4">
    <source>
        <dbReference type="Google" id="ProtNLM"/>
    </source>
</evidence>
<dbReference type="AlphaFoldDB" id="A0A2Z2MH12"/>
<keyword evidence="3" id="KW-1185">Reference proteome</keyword>
<feature type="transmembrane region" description="Helical" evidence="1">
    <location>
        <begin position="227"/>
        <end position="248"/>
    </location>
</feature>
<accession>A0A2Z2MH12</accession>